<feature type="compositionally biased region" description="Pro residues" evidence="1">
    <location>
        <begin position="677"/>
        <end position="690"/>
    </location>
</feature>
<feature type="compositionally biased region" description="Low complexity" evidence="1">
    <location>
        <begin position="813"/>
        <end position="831"/>
    </location>
</feature>
<dbReference type="InterPro" id="IPR045107">
    <property type="entry name" value="SAC3/GANP/THP3"/>
</dbReference>
<feature type="compositionally biased region" description="Basic and acidic residues" evidence="1">
    <location>
        <begin position="914"/>
        <end position="923"/>
    </location>
</feature>
<evidence type="ECO:0000313" key="4">
    <source>
        <dbReference type="Proteomes" id="UP000250043"/>
    </source>
</evidence>
<dbReference type="Gene3D" id="1.25.40.990">
    <property type="match status" value="1"/>
</dbReference>
<feature type="compositionally biased region" description="Polar residues" evidence="1">
    <location>
        <begin position="483"/>
        <end position="498"/>
    </location>
</feature>
<feature type="compositionally biased region" description="Polar residues" evidence="1">
    <location>
        <begin position="661"/>
        <end position="673"/>
    </location>
</feature>
<dbReference type="GO" id="GO:0006406">
    <property type="term" value="P:mRNA export from nucleus"/>
    <property type="evidence" value="ECO:0007669"/>
    <property type="project" value="TreeGrafter"/>
</dbReference>
<accession>A0A8E2AR97</accession>
<feature type="compositionally biased region" description="Basic and acidic residues" evidence="1">
    <location>
        <begin position="1339"/>
        <end position="1350"/>
    </location>
</feature>
<feature type="compositionally biased region" description="Low complexity" evidence="1">
    <location>
        <begin position="696"/>
        <end position="717"/>
    </location>
</feature>
<evidence type="ECO:0000256" key="1">
    <source>
        <dbReference type="SAM" id="MobiDB-lite"/>
    </source>
</evidence>
<evidence type="ECO:0000259" key="2">
    <source>
        <dbReference type="Pfam" id="PF03399"/>
    </source>
</evidence>
<feature type="compositionally biased region" description="Basic and acidic residues" evidence="1">
    <location>
        <begin position="44"/>
        <end position="53"/>
    </location>
</feature>
<organism evidence="3 4">
    <name type="scientific">Obba rivulosa</name>
    <dbReference type="NCBI Taxonomy" id="1052685"/>
    <lineage>
        <taxon>Eukaryota</taxon>
        <taxon>Fungi</taxon>
        <taxon>Dikarya</taxon>
        <taxon>Basidiomycota</taxon>
        <taxon>Agaricomycotina</taxon>
        <taxon>Agaricomycetes</taxon>
        <taxon>Polyporales</taxon>
        <taxon>Gelatoporiaceae</taxon>
        <taxon>Obba</taxon>
    </lineage>
</organism>
<feature type="compositionally biased region" description="Low complexity" evidence="1">
    <location>
        <begin position="632"/>
        <end position="660"/>
    </location>
</feature>
<feature type="compositionally biased region" description="Polar residues" evidence="1">
    <location>
        <begin position="596"/>
        <end position="624"/>
    </location>
</feature>
<keyword evidence="4" id="KW-1185">Reference proteome</keyword>
<dbReference type="GO" id="GO:0005737">
    <property type="term" value="C:cytoplasm"/>
    <property type="evidence" value="ECO:0007669"/>
    <property type="project" value="TreeGrafter"/>
</dbReference>
<feature type="compositionally biased region" description="Low complexity" evidence="1">
    <location>
        <begin position="567"/>
        <end position="584"/>
    </location>
</feature>
<dbReference type="Proteomes" id="UP000250043">
    <property type="component" value="Unassembled WGS sequence"/>
</dbReference>
<dbReference type="EMBL" id="KV722425">
    <property type="protein sequence ID" value="OCH89508.1"/>
    <property type="molecule type" value="Genomic_DNA"/>
</dbReference>
<feature type="compositionally biased region" description="Polar residues" evidence="1">
    <location>
        <begin position="856"/>
        <end position="869"/>
    </location>
</feature>
<proteinExistence type="predicted"/>
<feature type="compositionally biased region" description="Low complexity" evidence="1">
    <location>
        <begin position="499"/>
        <end position="518"/>
    </location>
</feature>
<dbReference type="GO" id="GO:0070390">
    <property type="term" value="C:transcription export complex 2"/>
    <property type="evidence" value="ECO:0007669"/>
    <property type="project" value="TreeGrafter"/>
</dbReference>
<feature type="region of interest" description="Disordered" evidence="1">
    <location>
        <begin position="445"/>
        <end position="470"/>
    </location>
</feature>
<dbReference type="Pfam" id="PF03399">
    <property type="entry name" value="SAC3_GANP"/>
    <property type="match status" value="1"/>
</dbReference>
<dbReference type="PANTHER" id="PTHR12436:SF3">
    <property type="entry name" value="GERMINAL-CENTER ASSOCIATED NUCLEAR PROTEIN"/>
    <property type="match status" value="1"/>
</dbReference>
<feature type="compositionally biased region" description="Basic and acidic residues" evidence="1">
    <location>
        <begin position="958"/>
        <end position="967"/>
    </location>
</feature>
<feature type="region of interest" description="Disordered" evidence="1">
    <location>
        <begin position="541"/>
        <end position="560"/>
    </location>
</feature>
<dbReference type="InterPro" id="IPR005062">
    <property type="entry name" value="SAC3/GANP/THP3_conserved"/>
</dbReference>
<feature type="region of interest" description="Disordered" evidence="1">
    <location>
        <begin position="567"/>
        <end position="879"/>
    </location>
</feature>
<feature type="domain" description="SAC3/GANP/THP3 conserved" evidence="2">
    <location>
        <begin position="159"/>
        <end position="409"/>
    </location>
</feature>
<sequence>MDASTHVRGRGMRIQGAAAGGRALHKNKKWVARRDGTESPSHGSDGERWERGSLRKTRGGRGGASPYPANHLHVPDTQEHEEAVSGTDDEQGGADEVDDQTYPDEDPETPEEREKLYHELVKAREVERKKAIAEGKMADPNVPRRLDEAITMVGTCMDMCPRIERYRREREHLLDKWEVIPGTRRVDHKRAVKIYERGAGDKVIPSDLRPPPVLKKTLDYLFHDLLVRGGFADTYSFIRDRTRAVRSDFTMQHQTGRLAIECHDRIARFHVLALHLGRQVSGFDINMEEQQLKNTLQSLIEFYIEERDRFQAPTELEMRVYHVLIHIRGQRERNDPIPDEILNDQVYIIANQFRQRVQTTSAPVTKNSPLKVDAEAMQIFSRLVEQLREQNNFVMMYLVACILERHFGEETIENFEAIRGDLTNPEIIDGISMREEVPVIADGVTQSPASIEEELEEEDQDMEPEPVPESQPIARTATEWLTNNFGATPSPSMSSNGLPPSTQPSSAQPSAFAATSSQSTTSAFGNLTATPNVFGTGSIFGASPSPRPAEPAKSVFSSSPFVSLPTPSTIPASVPAVAPSASSPFTLPLSTEKAESTSLFGNPSRESTGISPRPSTNGFTISQPTPVPPASSNPLLPSLNPFAPSFAPSSGSSIFSSPLSKTSFTTPSVTASIKSVPPEPAAETPPPVFNPPAFLSQTSATTAESTSAASAASQTASPQPHIVERRQTLWELPGTPPPKPRLGVDVSPTALGTSAASTMPASPAAPPPLGKIQPLSLPPTPTARWFDPSSQPKPADPNLARKKTLLGFPPLQMPSGPSTSGMLSPLSLSSPFKRSLGEPESPSLQRPEAPLLFASPPTSARSTVQTNGHVSLKGKGKELAPEMDARTTAIVKDCIDRWRKKVAATVAWKEAVRRSDAYSEKVQRGRLSSSGGPDSKPRRSAATAKRRRASSGTPAETSHFKRADRRLSSPYVQRLTDEELAQRLKENHEEHERRWAQGSFLQAIRARVQDASSGGGMPQDWQLWLSLNPENDGTAIWLEHKFDVPASGDWHSQTIFSIPLISKSKGDDARGGPGLIVFERTPLEGLNDELDRKYRILEDCARLRDIIKDLPPAEDLRYLPSLLVINWAEDGATDANADFNDMVTNLQQDGVINTAAVFLVSSTAKDLDGKFGDVLRTLALDLSDRRSISISWKELVDRFVAPMIDFASDWLESCWMDDGELDVGRWHKVADAINTAQFSAIWEITTLAGDPGAAVPMPDDLPYPGDTTKSFALEALLGTIAKDIASLSQRTVGTWLRPRYVLLKERVDAYVKKFERELEEQSDALRQPLPAPNPSIMKETVELPQRRPMDEGYDSPSPPSKRRRTSSPSDDGEAVFADAASMSPPPSTSASTTGQTDSTIVTAGMLRALTQDIFKTYGRS</sequence>
<dbReference type="PANTHER" id="PTHR12436">
    <property type="entry name" value="80 KDA MCM3-ASSOCIATED PROTEIN"/>
    <property type="match status" value="1"/>
</dbReference>
<evidence type="ECO:0000313" key="3">
    <source>
        <dbReference type="EMBL" id="OCH89508.1"/>
    </source>
</evidence>
<feature type="compositionally biased region" description="Acidic residues" evidence="1">
    <location>
        <begin position="451"/>
        <end position="466"/>
    </location>
</feature>
<reference evidence="3 4" key="1">
    <citation type="submission" date="2016-07" db="EMBL/GenBank/DDBJ databases">
        <title>Draft genome of the white-rot fungus Obba rivulosa 3A-2.</title>
        <authorList>
            <consortium name="DOE Joint Genome Institute"/>
            <person name="Miettinen O."/>
            <person name="Riley R."/>
            <person name="Acob R."/>
            <person name="Barry K."/>
            <person name="Cullen D."/>
            <person name="De Vries R."/>
            <person name="Hainaut M."/>
            <person name="Hatakka A."/>
            <person name="Henrissat B."/>
            <person name="Hilden K."/>
            <person name="Kuo R."/>
            <person name="Labutti K."/>
            <person name="Lipzen A."/>
            <person name="Makela M.R."/>
            <person name="Sandor L."/>
            <person name="Spatafora J.W."/>
            <person name="Grigoriev I.V."/>
            <person name="Hibbett D.S."/>
        </authorList>
    </citation>
    <scope>NUCLEOTIDE SEQUENCE [LARGE SCALE GENOMIC DNA]</scope>
    <source>
        <strain evidence="3 4">3A-2</strain>
    </source>
</reference>
<feature type="region of interest" description="Disordered" evidence="1">
    <location>
        <begin position="914"/>
        <end position="972"/>
    </location>
</feature>
<dbReference type="OrthoDB" id="264795at2759"/>
<gene>
    <name evidence="3" type="ORF">OBBRIDRAFT_756454</name>
</gene>
<feature type="compositionally biased region" description="Acidic residues" evidence="1">
    <location>
        <begin position="87"/>
        <end position="109"/>
    </location>
</feature>
<name>A0A8E2AR97_9APHY</name>
<feature type="region of interest" description="Disordered" evidence="1">
    <location>
        <begin position="1320"/>
        <end position="1398"/>
    </location>
</feature>
<feature type="compositionally biased region" description="Basic and acidic residues" evidence="1">
    <location>
        <begin position="73"/>
        <end position="83"/>
    </location>
</feature>
<feature type="region of interest" description="Disordered" evidence="1">
    <location>
        <begin position="483"/>
        <end position="518"/>
    </location>
</feature>
<protein>
    <recommendedName>
        <fullName evidence="2">SAC3/GANP/THP3 conserved domain-containing protein</fullName>
    </recommendedName>
</protein>
<feature type="region of interest" description="Disordered" evidence="1">
    <location>
        <begin position="1"/>
        <end position="112"/>
    </location>
</feature>
<feature type="compositionally biased region" description="Low complexity" evidence="1">
    <location>
        <begin position="753"/>
        <end position="762"/>
    </location>
</feature>